<evidence type="ECO:0000313" key="3">
    <source>
        <dbReference type="Proteomes" id="UP000807785"/>
    </source>
</evidence>
<evidence type="ECO:0000256" key="1">
    <source>
        <dbReference type="SAM" id="Phobius"/>
    </source>
</evidence>
<comment type="caution">
    <text evidence="2">The sequence shown here is derived from an EMBL/GenBank/DDBJ whole genome shotgun (WGS) entry which is preliminary data.</text>
</comment>
<feature type="transmembrane region" description="Helical" evidence="1">
    <location>
        <begin position="143"/>
        <end position="169"/>
    </location>
</feature>
<keyword evidence="1" id="KW-0472">Membrane</keyword>
<dbReference type="InterPro" id="IPR047798">
    <property type="entry name" value="BPSS1780-like"/>
</dbReference>
<sequence length="265" mass="28823">MQARQLPAARGWAWIVEGFRLFRRNPPLITFLVFGYWFLLAAINVFPLIGQVAASLAMPALSVSVANGCRAVDRGDPGRFDLMFSGFRLNLPNLLRLGAIYFLFTLAVLGASTLVDDGLLWQAAIKGQKITAETLRDTNLMAALQFALVLAMPVTMANWFAPLLVAWADMPTGKSLFFSFFSCLRNWRPFLIYGLGVMLISAVLPGLIVGAAAAVSEAASNMVSVAVVMVLVFLFVPTLFASFYVSARDVFVEFAPDVSRPGGVE</sequence>
<feature type="transmembrane region" description="Helical" evidence="1">
    <location>
        <begin position="222"/>
        <end position="245"/>
    </location>
</feature>
<dbReference type="EMBL" id="JADJEV010000002">
    <property type="protein sequence ID" value="MBK6972194.1"/>
    <property type="molecule type" value="Genomic_DNA"/>
</dbReference>
<evidence type="ECO:0000313" key="2">
    <source>
        <dbReference type="EMBL" id="MBK6972194.1"/>
    </source>
</evidence>
<gene>
    <name evidence="2" type="ORF">IPH26_04295</name>
</gene>
<dbReference type="Proteomes" id="UP000807785">
    <property type="component" value="Unassembled WGS sequence"/>
</dbReference>
<organism evidence="2 3">
    <name type="scientific">Candidatus Methylophosphatis roskildensis</name>
    <dbReference type="NCBI Taxonomy" id="2899263"/>
    <lineage>
        <taxon>Bacteria</taxon>
        <taxon>Pseudomonadati</taxon>
        <taxon>Pseudomonadota</taxon>
        <taxon>Betaproteobacteria</taxon>
        <taxon>Nitrosomonadales</taxon>
        <taxon>Sterolibacteriaceae</taxon>
        <taxon>Candidatus Methylophosphatis</taxon>
    </lineage>
</organism>
<proteinExistence type="predicted"/>
<accession>A0A9D7E121</accession>
<name>A0A9D7E121_9PROT</name>
<dbReference type="AlphaFoldDB" id="A0A9D7E121"/>
<reference evidence="2" key="1">
    <citation type="submission" date="2020-10" db="EMBL/GenBank/DDBJ databases">
        <title>Connecting structure to function with the recovery of over 1000 high-quality activated sludge metagenome-assembled genomes encoding full-length rRNA genes using long-read sequencing.</title>
        <authorList>
            <person name="Singleton C.M."/>
            <person name="Petriglieri F."/>
            <person name="Kristensen J.M."/>
            <person name="Kirkegaard R.H."/>
            <person name="Michaelsen T.Y."/>
            <person name="Andersen M.H."/>
            <person name="Karst S.M."/>
            <person name="Dueholm M.S."/>
            <person name="Nielsen P.H."/>
            <person name="Albertsen M."/>
        </authorList>
    </citation>
    <scope>NUCLEOTIDE SEQUENCE</scope>
    <source>
        <strain evidence="2">Bjer_18-Q3-R1-45_BAT3C.347</strain>
    </source>
</reference>
<dbReference type="NCBIfam" id="NF041043">
    <property type="entry name" value="BPSS1780_fam"/>
    <property type="match status" value="1"/>
</dbReference>
<keyword evidence="1" id="KW-1133">Transmembrane helix</keyword>
<protein>
    <recommendedName>
        <fullName evidence="4">Transmembrane protein</fullName>
    </recommendedName>
</protein>
<keyword evidence="1" id="KW-0812">Transmembrane</keyword>
<feature type="transmembrane region" description="Helical" evidence="1">
    <location>
        <begin position="93"/>
        <end position="115"/>
    </location>
</feature>
<evidence type="ECO:0008006" key="4">
    <source>
        <dbReference type="Google" id="ProtNLM"/>
    </source>
</evidence>
<feature type="transmembrane region" description="Helical" evidence="1">
    <location>
        <begin position="190"/>
        <end position="216"/>
    </location>
</feature>
<feature type="transmembrane region" description="Helical" evidence="1">
    <location>
        <begin position="28"/>
        <end position="46"/>
    </location>
</feature>